<gene>
    <name evidence="3" type="ORF">HNR48_002715</name>
</gene>
<keyword evidence="1" id="KW-0175">Coiled coil</keyword>
<dbReference type="InterPro" id="IPR045748">
    <property type="entry name" value="DcaP"/>
</dbReference>
<keyword evidence="4" id="KW-1185">Reference proteome</keyword>
<evidence type="ECO:0008006" key="5">
    <source>
        <dbReference type="Google" id="ProtNLM"/>
    </source>
</evidence>
<sequence>MFKKNNERKNTWPMMLASVAALSLSTQSAQAASNAELEQQVAELQQQVKMLMAQMKKNKVAVQDLGSKVASVPAPATASKGKTFGGDPSNFRIGNTDVNIGGFVKLDMNFSDYSDGASALAGIGEDFLVPSVIPVGGEGGDVKFHAHAKTSRFNITTKTKTDTGHVRTFMEFDAIASGQGDERISNSSAERLRHAFIDWNIDGKNSILAGQTWSTFFNVGTLPESLDFVGPVGTIFERQPQLRYTRKLNGGSFMLAAENPATTLYGASENPYDDNSIPDLIARYNGKVGNFSYALAAMTRELKYDTGAASADDQGYAVSVSGKYTMASDELRFMVNYGDALGRYMALNGFRAGAIRDDGDIELIDAWGGFINWKHHWNSKWRSNLTLSAASADNPSYLAPTTASDYTSIHANLLYSPVKRLTLGGEYIYATKELENTGNVLADDKGSLKRLLLSVKYAF</sequence>
<dbReference type="SUPFAM" id="SSF56935">
    <property type="entry name" value="Porins"/>
    <property type="match status" value="1"/>
</dbReference>
<dbReference type="EMBL" id="JACHHT010000002">
    <property type="protein sequence ID" value="MBB6522430.1"/>
    <property type="molecule type" value="Genomic_DNA"/>
</dbReference>
<keyword evidence="2" id="KW-0732">Signal</keyword>
<dbReference type="InParanoid" id="A0A7X0JVV0"/>
<feature type="coiled-coil region" evidence="1">
    <location>
        <begin position="27"/>
        <end position="61"/>
    </location>
</feature>
<dbReference type="Pfam" id="PF19577">
    <property type="entry name" value="DcaP"/>
    <property type="match status" value="1"/>
</dbReference>
<evidence type="ECO:0000256" key="1">
    <source>
        <dbReference type="SAM" id="Coils"/>
    </source>
</evidence>
<feature type="chain" id="PRO_5031465081" description="Porin" evidence="2">
    <location>
        <begin position="32"/>
        <end position="459"/>
    </location>
</feature>
<accession>A0A7X0JVV0</accession>
<evidence type="ECO:0000313" key="4">
    <source>
        <dbReference type="Proteomes" id="UP000528457"/>
    </source>
</evidence>
<evidence type="ECO:0000256" key="2">
    <source>
        <dbReference type="SAM" id="SignalP"/>
    </source>
</evidence>
<reference evidence="3 4" key="1">
    <citation type="submission" date="2020-08" db="EMBL/GenBank/DDBJ databases">
        <title>Genomic Encyclopedia of Type Strains, Phase IV (KMG-IV): sequencing the most valuable type-strain genomes for metagenomic binning, comparative biology and taxonomic classification.</title>
        <authorList>
            <person name="Goeker M."/>
        </authorList>
    </citation>
    <scope>NUCLEOTIDE SEQUENCE [LARGE SCALE GENOMIC DNA]</scope>
    <source>
        <strain evidence="3 4">DSM 22368</strain>
    </source>
</reference>
<feature type="signal peptide" evidence="2">
    <location>
        <begin position="1"/>
        <end position="31"/>
    </location>
</feature>
<dbReference type="Proteomes" id="UP000528457">
    <property type="component" value="Unassembled WGS sequence"/>
</dbReference>
<organism evidence="3 4">
    <name type="scientific">Pseudoteredinibacter isoporae</name>
    <dbReference type="NCBI Taxonomy" id="570281"/>
    <lineage>
        <taxon>Bacteria</taxon>
        <taxon>Pseudomonadati</taxon>
        <taxon>Pseudomonadota</taxon>
        <taxon>Gammaproteobacteria</taxon>
        <taxon>Cellvibrionales</taxon>
        <taxon>Cellvibrionaceae</taxon>
        <taxon>Pseudoteredinibacter</taxon>
    </lineage>
</organism>
<dbReference type="RefSeq" id="WP_208020173.1">
    <property type="nucleotide sequence ID" value="NZ_JAAONY010000002.1"/>
</dbReference>
<comment type="caution">
    <text evidence="3">The sequence shown here is derived from an EMBL/GenBank/DDBJ whole genome shotgun (WGS) entry which is preliminary data.</text>
</comment>
<dbReference type="AlphaFoldDB" id="A0A7X0JVV0"/>
<name>A0A7X0JVV0_9GAMM</name>
<protein>
    <recommendedName>
        <fullName evidence="5">Porin</fullName>
    </recommendedName>
</protein>
<evidence type="ECO:0000313" key="3">
    <source>
        <dbReference type="EMBL" id="MBB6522430.1"/>
    </source>
</evidence>
<proteinExistence type="predicted"/>